<feature type="transmembrane region" description="Helical" evidence="6">
    <location>
        <begin position="162"/>
        <end position="183"/>
    </location>
</feature>
<organism evidence="8 9">
    <name type="scientific">Thermoflavimicrobium daqui</name>
    <dbReference type="NCBI Taxonomy" id="2137476"/>
    <lineage>
        <taxon>Bacteria</taxon>
        <taxon>Bacillati</taxon>
        <taxon>Bacillota</taxon>
        <taxon>Bacilli</taxon>
        <taxon>Bacillales</taxon>
        <taxon>Thermoactinomycetaceae</taxon>
        <taxon>Thermoflavimicrobium</taxon>
    </lineage>
</organism>
<dbReference type="CDD" id="cd17339">
    <property type="entry name" value="MFS_NIMT_CynX_like"/>
    <property type="match status" value="1"/>
</dbReference>
<dbReference type="InterPro" id="IPR011701">
    <property type="entry name" value="MFS"/>
</dbReference>
<comment type="caution">
    <text evidence="8">The sequence shown here is derived from an EMBL/GenBank/DDBJ whole genome shotgun (WGS) entry which is preliminary data.</text>
</comment>
<reference evidence="8 9" key="1">
    <citation type="submission" date="2018-06" db="EMBL/GenBank/DDBJ databases">
        <title>Thermoflavimicrobium daqus sp. nov., a thermophilic microbe isolated from Moutai-flavour Daqu.</title>
        <authorList>
            <person name="Wang X."/>
            <person name="Zhou H."/>
        </authorList>
    </citation>
    <scope>NUCLEOTIDE SEQUENCE [LARGE SCALE GENOMIC DNA]</scope>
    <source>
        <strain evidence="8 9">FBKL4.011</strain>
    </source>
</reference>
<evidence type="ECO:0000313" key="9">
    <source>
        <dbReference type="Proteomes" id="UP000251213"/>
    </source>
</evidence>
<dbReference type="PROSITE" id="PS50850">
    <property type="entry name" value="MFS"/>
    <property type="match status" value="1"/>
</dbReference>
<comment type="subcellular location">
    <subcellularLocation>
        <location evidence="1">Cell membrane</location>
        <topology evidence="1">Multi-pass membrane protein</topology>
    </subcellularLocation>
</comment>
<dbReference type="InterPro" id="IPR020846">
    <property type="entry name" value="MFS_dom"/>
</dbReference>
<dbReference type="GO" id="GO:0022857">
    <property type="term" value="F:transmembrane transporter activity"/>
    <property type="evidence" value="ECO:0007669"/>
    <property type="project" value="InterPro"/>
</dbReference>
<proteinExistence type="predicted"/>
<feature type="transmembrane region" description="Helical" evidence="6">
    <location>
        <begin position="101"/>
        <end position="119"/>
    </location>
</feature>
<dbReference type="InterPro" id="IPR052524">
    <property type="entry name" value="MFS_Cyanate_Porter"/>
</dbReference>
<protein>
    <submittedName>
        <fullName evidence="8">MFS transporter</fullName>
    </submittedName>
</protein>
<dbReference type="Pfam" id="PF07690">
    <property type="entry name" value="MFS_1"/>
    <property type="match status" value="1"/>
</dbReference>
<feature type="transmembrane region" description="Helical" evidence="6">
    <location>
        <begin position="77"/>
        <end position="95"/>
    </location>
</feature>
<reference evidence="8 9" key="2">
    <citation type="submission" date="2018-06" db="EMBL/GenBank/DDBJ databases">
        <authorList>
            <person name="Zhirakovskaya E."/>
        </authorList>
    </citation>
    <scope>NUCLEOTIDE SEQUENCE [LARGE SCALE GENOMIC DNA]</scope>
    <source>
        <strain evidence="8 9">FBKL4.011</strain>
    </source>
</reference>
<keyword evidence="3 6" id="KW-0812">Transmembrane</keyword>
<feature type="transmembrane region" description="Helical" evidence="6">
    <location>
        <begin position="364"/>
        <end position="390"/>
    </location>
</feature>
<feature type="transmembrane region" description="Helical" evidence="6">
    <location>
        <begin position="204"/>
        <end position="225"/>
    </location>
</feature>
<evidence type="ECO:0000313" key="8">
    <source>
        <dbReference type="EMBL" id="RAL24292.1"/>
    </source>
</evidence>
<dbReference type="PANTHER" id="PTHR23523">
    <property type="match status" value="1"/>
</dbReference>
<keyword evidence="4 6" id="KW-1133">Transmembrane helix</keyword>
<dbReference type="SUPFAM" id="SSF103473">
    <property type="entry name" value="MFS general substrate transporter"/>
    <property type="match status" value="1"/>
</dbReference>
<evidence type="ECO:0000256" key="3">
    <source>
        <dbReference type="ARBA" id="ARBA00022692"/>
    </source>
</evidence>
<evidence type="ECO:0000256" key="4">
    <source>
        <dbReference type="ARBA" id="ARBA00022989"/>
    </source>
</evidence>
<evidence type="ECO:0000256" key="2">
    <source>
        <dbReference type="ARBA" id="ARBA00022448"/>
    </source>
</evidence>
<feature type="transmembrane region" description="Helical" evidence="6">
    <location>
        <begin position="44"/>
        <end position="65"/>
    </location>
</feature>
<feature type="domain" description="Major facilitator superfamily (MFS) profile" evidence="7">
    <location>
        <begin position="1"/>
        <end position="400"/>
    </location>
</feature>
<feature type="transmembrane region" description="Helical" evidence="6">
    <location>
        <begin position="131"/>
        <end position="156"/>
    </location>
</feature>
<accession>A0A364K4K7</accession>
<gene>
    <name evidence="8" type="ORF">DL897_10215</name>
</gene>
<dbReference type="Gene3D" id="1.20.1250.20">
    <property type="entry name" value="MFS general substrate transporter like domains"/>
    <property type="match status" value="1"/>
</dbReference>
<sequence length="400" mass="43537">MNSFLSTSSILLILGILLIAANLRPSLTSVGPLLGFIQEEMNLSHGIAGLITTLPLLSFAIFSPLAPKISNRYGSEWLLFIGLIILTTGILVRSVPSVTTLFLGTAIVGMAIAICNVLLPGIIKQRFPNQVGLMTATYSTSMGIFASIGSGLSIPLAQVLPFGWKGALAFWAILAIIAILAWLPQISKRIKRSTAKRKTNSTGVWRSLLAWQVSFFMGFQSFAFYVTITWLPEILHDYGLDISTAGWLVSLMGLMGVPSNFLIPILAERRSNQQLWVIIISTLYVLGLAGLLFNHSLSWFILCVIIIGLSQGACISLSYTLIGLRAKNAQQAEQLSGMAQSIGYLLAAMGPFLCGYIHDFTHSWVIPLTITICVCVLMIFFGLGAGRAMYIHSSRDKRVF</sequence>
<feature type="transmembrane region" description="Helical" evidence="6">
    <location>
        <begin position="245"/>
        <end position="263"/>
    </location>
</feature>
<evidence type="ECO:0000259" key="7">
    <source>
        <dbReference type="PROSITE" id="PS50850"/>
    </source>
</evidence>
<dbReference type="PANTHER" id="PTHR23523:SF2">
    <property type="entry name" value="2-NITROIMIDAZOLE TRANSPORTER"/>
    <property type="match status" value="1"/>
</dbReference>
<evidence type="ECO:0000256" key="1">
    <source>
        <dbReference type="ARBA" id="ARBA00004651"/>
    </source>
</evidence>
<dbReference type="OrthoDB" id="9797740at2"/>
<dbReference type="GO" id="GO:0005886">
    <property type="term" value="C:plasma membrane"/>
    <property type="evidence" value="ECO:0007669"/>
    <property type="project" value="UniProtKB-SubCell"/>
</dbReference>
<keyword evidence="2" id="KW-0813">Transport</keyword>
<keyword evidence="5 6" id="KW-0472">Membrane</keyword>
<dbReference type="AlphaFoldDB" id="A0A364K4K7"/>
<feature type="transmembrane region" description="Helical" evidence="6">
    <location>
        <begin position="342"/>
        <end position="358"/>
    </location>
</feature>
<evidence type="ECO:0000256" key="5">
    <source>
        <dbReference type="ARBA" id="ARBA00023136"/>
    </source>
</evidence>
<feature type="transmembrane region" description="Helical" evidence="6">
    <location>
        <begin position="275"/>
        <end position="293"/>
    </location>
</feature>
<evidence type="ECO:0000256" key="6">
    <source>
        <dbReference type="SAM" id="Phobius"/>
    </source>
</evidence>
<feature type="transmembrane region" description="Helical" evidence="6">
    <location>
        <begin position="299"/>
        <end position="322"/>
    </location>
</feature>
<name>A0A364K4K7_9BACL</name>
<dbReference type="EMBL" id="QJKK01000005">
    <property type="protein sequence ID" value="RAL24292.1"/>
    <property type="molecule type" value="Genomic_DNA"/>
</dbReference>
<dbReference type="Proteomes" id="UP000251213">
    <property type="component" value="Unassembled WGS sequence"/>
</dbReference>
<dbReference type="InterPro" id="IPR036259">
    <property type="entry name" value="MFS_trans_sf"/>
</dbReference>
<keyword evidence="9" id="KW-1185">Reference proteome</keyword>